<feature type="transmembrane region" description="Helical" evidence="1">
    <location>
        <begin position="20"/>
        <end position="37"/>
    </location>
</feature>
<name>A0A2B0L9A3_BACCE</name>
<feature type="domain" description="YdbS-like PH" evidence="2">
    <location>
        <begin position="72"/>
        <end position="147"/>
    </location>
</feature>
<evidence type="ECO:0000256" key="1">
    <source>
        <dbReference type="SAM" id="Phobius"/>
    </source>
</evidence>
<dbReference type="AlphaFoldDB" id="A0A2B0L9A3"/>
<evidence type="ECO:0000313" key="3">
    <source>
        <dbReference type="EMBL" id="PFK28622.1"/>
    </source>
</evidence>
<dbReference type="EMBL" id="NUWN01000145">
    <property type="protein sequence ID" value="PFK28622.1"/>
    <property type="molecule type" value="Genomic_DNA"/>
</dbReference>
<accession>A0A2B0L9A3</accession>
<reference evidence="3 4" key="1">
    <citation type="submission" date="2017-09" db="EMBL/GenBank/DDBJ databases">
        <title>Large-scale bioinformatics analysis of Bacillus genomes uncovers conserved roles of natural products in bacterial physiology.</title>
        <authorList>
            <consortium name="Agbiome Team Llc"/>
            <person name="Bleich R.M."/>
            <person name="Grubbs K.J."/>
            <person name="Santa Maria K.C."/>
            <person name="Allen S.E."/>
            <person name="Farag S."/>
            <person name="Shank E.A."/>
            <person name="Bowers A."/>
        </authorList>
    </citation>
    <scope>NUCLEOTIDE SEQUENCE [LARGE SCALE GENOMIC DNA]</scope>
    <source>
        <strain evidence="3 4">AFS083043</strain>
    </source>
</reference>
<keyword evidence="1" id="KW-1133">Transmembrane helix</keyword>
<dbReference type="RefSeq" id="WP_098492848.1">
    <property type="nucleotide sequence ID" value="NZ_NUWN01000145.1"/>
</dbReference>
<dbReference type="PANTHER" id="PTHR34473">
    <property type="entry name" value="UPF0699 TRANSMEMBRANE PROTEIN YDBS"/>
    <property type="match status" value="1"/>
</dbReference>
<comment type="caution">
    <text evidence="3">The sequence shown here is derived from an EMBL/GenBank/DDBJ whole genome shotgun (WGS) entry which is preliminary data.</text>
</comment>
<dbReference type="InterPro" id="IPR005182">
    <property type="entry name" value="YdbS-like_PH"/>
</dbReference>
<proteinExistence type="predicted"/>
<dbReference type="PANTHER" id="PTHR34473:SF2">
    <property type="entry name" value="UPF0699 TRANSMEMBRANE PROTEIN YDBT"/>
    <property type="match status" value="1"/>
</dbReference>
<sequence length="158" mass="18384">MQSLENEIHPNMVKVWKIHALIGTGVLVSIVLAYFFFMIQFHWWGWLFGVLVTVTIVYAPLDYFIFPALRQRYYSYRLDEEEIEIQKGMFVVKRVLVPMIRVQHVTIEQGPIMRKYGLAELQISTAATSHSIPGLTKREAEELKRRIGELAKVSDEDV</sequence>
<dbReference type="Pfam" id="PF03703">
    <property type="entry name" value="bPH_2"/>
    <property type="match status" value="1"/>
</dbReference>
<organism evidence="3 4">
    <name type="scientific">Bacillus cereus</name>
    <dbReference type="NCBI Taxonomy" id="1396"/>
    <lineage>
        <taxon>Bacteria</taxon>
        <taxon>Bacillati</taxon>
        <taxon>Bacillota</taxon>
        <taxon>Bacilli</taxon>
        <taxon>Bacillales</taxon>
        <taxon>Bacillaceae</taxon>
        <taxon>Bacillus</taxon>
        <taxon>Bacillus cereus group</taxon>
    </lineage>
</organism>
<gene>
    <name evidence="3" type="ORF">COI93_23955</name>
</gene>
<keyword evidence="1" id="KW-0812">Transmembrane</keyword>
<evidence type="ECO:0000259" key="2">
    <source>
        <dbReference type="Pfam" id="PF03703"/>
    </source>
</evidence>
<dbReference type="Proteomes" id="UP000242656">
    <property type="component" value="Unassembled WGS sequence"/>
</dbReference>
<evidence type="ECO:0000313" key="4">
    <source>
        <dbReference type="Proteomes" id="UP000242656"/>
    </source>
</evidence>
<keyword evidence="1" id="KW-0472">Membrane</keyword>
<protein>
    <recommendedName>
        <fullName evidence="2">YdbS-like PH domain-containing protein</fullName>
    </recommendedName>
</protein>
<feature type="transmembrane region" description="Helical" evidence="1">
    <location>
        <begin position="43"/>
        <end position="66"/>
    </location>
</feature>